<dbReference type="Proteomes" id="UP000002489">
    <property type="component" value="Unassembled WGS sequence"/>
</dbReference>
<dbReference type="VEuPathDB" id="FungiDB:FOXG_12807"/>
<organism evidence="2 3">
    <name type="scientific">Fusarium oxysporum (strain Fo5176)</name>
    <name type="common">Fusarium vascular wilt</name>
    <dbReference type="NCBI Taxonomy" id="660025"/>
    <lineage>
        <taxon>Eukaryota</taxon>
        <taxon>Fungi</taxon>
        <taxon>Dikarya</taxon>
        <taxon>Ascomycota</taxon>
        <taxon>Pezizomycotina</taxon>
        <taxon>Sordariomycetes</taxon>
        <taxon>Hypocreomycetidae</taxon>
        <taxon>Hypocreales</taxon>
        <taxon>Nectriaceae</taxon>
        <taxon>Fusarium</taxon>
        <taxon>Fusarium oxysporum species complex</taxon>
    </lineage>
</organism>
<reference evidence="3" key="1">
    <citation type="journal article" date="2012" name="Mol. Plant Microbe Interact.">
        <title>A highly conserved effector in Fusarium oxysporum is required for full virulence on Arabidopsis.</title>
        <authorList>
            <person name="Thatcher L.F."/>
            <person name="Gardiner D.M."/>
            <person name="Kazan K."/>
            <person name="Manners J."/>
        </authorList>
    </citation>
    <scope>NUCLEOTIDE SEQUENCE [LARGE SCALE GENOMIC DNA]</scope>
    <source>
        <strain evidence="3">Fo5176</strain>
    </source>
</reference>
<evidence type="ECO:0000313" key="2">
    <source>
        <dbReference type="EnsemblFungi" id="FOXG_12807P0"/>
    </source>
</evidence>
<dbReference type="STRING" id="426428.A0A0D2Y938"/>
<dbReference type="AlphaFoldDB" id="A0A0D2Y938"/>
<accession>A0A0D2Y938</accession>
<name>A0A0D2Y938_FUSOF</name>
<feature type="compositionally biased region" description="Polar residues" evidence="1">
    <location>
        <begin position="93"/>
        <end position="102"/>
    </location>
</feature>
<feature type="region of interest" description="Disordered" evidence="1">
    <location>
        <begin position="1"/>
        <end position="102"/>
    </location>
</feature>
<gene>
    <name evidence="2" type="primary">28954106</name>
</gene>
<proteinExistence type="predicted"/>
<dbReference type="EnsemblFungi" id="FOXG_12807T0">
    <property type="protein sequence ID" value="FOXG_12807P0"/>
    <property type="gene ID" value="FOXG_12807"/>
</dbReference>
<protein>
    <submittedName>
        <fullName evidence="2">Uncharacterized protein</fullName>
    </submittedName>
</protein>
<evidence type="ECO:0000313" key="3">
    <source>
        <dbReference type="Proteomes" id="UP000002489"/>
    </source>
</evidence>
<feature type="compositionally biased region" description="Polar residues" evidence="1">
    <location>
        <begin position="1"/>
        <end position="25"/>
    </location>
</feature>
<sequence>MASVESQVSKQSETPLQNDNENAEQLATLAEGKVADAVKGTSSRDKPRKDDIKIEDYASDLDRKKAEQAEAREETKTQRKAGVDVDGSLGQGRLSNEDNSSV</sequence>
<feature type="compositionally biased region" description="Basic and acidic residues" evidence="1">
    <location>
        <begin position="42"/>
        <end position="83"/>
    </location>
</feature>
<reference evidence="2" key="2">
    <citation type="submission" date="2025-08" db="UniProtKB">
        <authorList>
            <consortium name="EnsemblFungi"/>
        </authorList>
    </citation>
    <scope>IDENTIFICATION</scope>
    <source>
        <strain evidence="2">4287 / CBS 123668 / FGSC 9935 / NRRL 34936</strain>
    </source>
</reference>
<evidence type="ECO:0000256" key="1">
    <source>
        <dbReference type="SAM" id="MobiDB-lite"/>
    </source>
</evidence>